<protein>
    <submittedName>
        <fullName evidence="2">Uncharacterized protein</fullName>
    </submittedName>
</protein>
<evidence type="ECO:0000313" key="3">
    <source>
        <dbReference type="Proteomes" id="UP001055439"/>
    </source>
</evidence>
<sequence length="156" mass="16846">MRLEVGWVCGRPVELIGRDATTAEEGDQAMSVDAKGDGRSKREKERNGESEGEGWGSSRGYSAINYHNVCLHCHSTSPALIGRSNVLCFVGLPQQAWKYISQPSVYAFTVAISRCSLAGGQRQWRLEERQVGLVAGTRTARPVQVAGGATIHGGRS</sequence>
<accession>A0A9E7GT66</accession>
<reference evidence="2" key="1">
    <citation type="submission" date="2022-05" db="EMBL/GenBank/DDBJ databases">
        <title>The Musa troglodytarum L. genome provides insights into the mechanism of non-climacteric behaviour and enrichment of carotenoids.</title>
        <authorList>
            <person name="Wang J."/>
        </authorList>
    </citation>
    <scope>NUCLEOTIDE SEQUENCE</scope>
    <source>
        <tissue evidence="2">Leaf</tissue>
    </source>
</reference>
<name>A0A9E7GT66_9LILI</name>
<feature type="region of interest" description="Disordered" evidence="1">
    <location>
        <begin position="20"/>
        <end position="59"/>
    </location>
</feature>
<dbReference type="Proteomes" id="UP001055439">
    <property type="component" value="Chromosome 7"/>
</dbReference>
<dbReference type="EMBL" id="CP097509">
    <property type="protein sequence ID" value="URE21236.1"/>
    <property type="molecule type" value="Genomic_DNA"/>
</dbReference>
<evidence type="ECO:0000313" key="2">
    <source>
        <dbReference type="EMBL" id="URE21236.1"/>
    </source>
</evidence>
<dbReference type="OrthoDB" id="611851at2759"/>
<feature type="compositionally biased region" description="Basic and acidic residues" evidence="1">
    <location>
        <begin position="34"/>
        <end position="49"/>
    </location>
</feature>
<organism evidence="2 3">
    <name type="scientific">Musa troglodytarum</name>
    <name type="common">fe'i banana</name>
    <dbReference type="NCBI Taxonomy" id="320322"/>
    <lineage>
        <taxon>Eukaryota</taxon>
        <taxon>Viridiplantae</taxon>
        <taxon>Streptophyta</taxon>
        <taxon>Embryophyta</taxon>
        <taxon>Tracheophyta</taxon>
        <taxon>Spermatophyta</taxon>
        <taxon>Magnoliopsida</taxon>
        <taxon>Liliopsida</taxon>
        <taxon>Zingiberales</taxon>
        <taxon>Musaceae</taxon>
        <taxon>Musa</taxon>
    </lineage>
</organism>
<evidence type="ECO:0000256" key="1">
    <source>
        <dbReference type="SAM" id="MobiDB-lite"/>
    </source>
</evidence>
<proteinExistence type="predicted"/>
<dbReference type="AlphaFoldDB" id="A0A9E7GT66"/>
<keyword evidence="3" id="KW-1185">Reference proteome</keyword>
<gene>
    <name evidence="2" type="ORF">MUK42_11328</name>
</gene>